<feature type="active site" description="Charge relay system" evidence="3">
    <location>
        <position position="196"/>
    </location>
</feature>
<dbReference type="EMBL" id="JANJZL010000002">
    <property type="protein sequence ID" value="MCR2043149.1"/>
    <property type="molecule type" value="Genomic_DNA"/>
</dbReference>
<keyword evidence="3" id="KW-0645">Protease</keyword>
<comment type="similarity">
    <text evidence="1 3">Belongs to the peptidase S8 family.</text>
</comment>
<feature type="domain" description="Peptidase S8/S53" evidence="4">
    <location>
        <begin position="3"/>
        <end position="135"/>
    </location>
</feature>
<dbReference type="OrthoDB" id="184152at2"/>
<reference evidence="5" key="1">
    <citation type="submission" date="2022-07" db="EMBL/GenBank/DDBJ databases">
        <title>Enhanced cultured diversity of the mouse gut microbiota enables custom-made synthetic communities.</title>
        <authorList>
            <person name="Afrizal A."/>
        </authorList>
    </citation>
    <scope>NUCLEOTIDE SEQUENCE</scope>
    <source>
        <strain evidence="5">DSM 29482</strain>
    </source>
</reference>
<proteinExistence type="inferred from homology"/>
<keyword evidence="6" id="KW-1185">Reference proteome</keyword>
<dbReference type="RefSeq" id="WP_147524974.1">
    <property type="nucleotide sequence ID" value="NZ_CABKTM010000016.1"/>
</dbReference>
<comment type="caution">
    <text evidence="5">The sequence shown here is derived from an EMBL/GenBank/DDBJ whole genome shotgun (WGS) entry which is preliminary data.</text>
</comment>
<dbReference type="SUPFAM" id="SSF52743">
    <property type="entry name" value="Subtilisin-like"/>
    <property type="match status" value="1"/>
</dbReference>
<evidence type="ECO:0000256" key="2">
    <source>
        <dbReference type="ARBA" id="ARBA00022801"/>
    </source>
</evidence>
<evidence type="ECO:0000256" key="1">
    <source>
        <dbReference type="ARBA" id="ARBA00011073"/>
    </source>
</evidence>
<evidence type="ECO:0000313" key="5">
    <source>
        <dbReference type="EMBL" id="MCR2043149.1"/>
    </source>
</evidence>
<evidence type="ECO:0000259" key="4">
    <source>
        <dbReference type="Pfam" id="PF00082"/>
    </source>
</evidence>
<keyword evidence="2 3" id="KW-0378">Hydrolase</keyword>
<evidence type="ECO:0000256" key="3">
    <source>
        <dbReference type="PROSITE-ProRule" id="PRU01240"/>
    </source>
</evidence>
<gene>
    <name evidence="5" type="ORF">NSA23_03360</name>
</gene>
<protein>
    <submittedName>
        <fullName evidence="5">S8 family serine peptidase</fullName>
    </submittedName>
</protein>
<feature type="active site" description="Charge relay system" evidence="3">
    <location>
        <position position="51"/>
    </location>
</feature>
<dbReference type="PROSITE" id="PS51892">
    <property type="entry name" value="SUBTILASE"/>
    <property type="match status" value="1"/>
</dbReference>
<organism evidence="5 6">
    <name type="scientific">Anaerosalibacter massiliensis</name>
    <dbReference type="NCBI Taxonomy" id="1347392"/>
    <lineage>
        <taxon>Bacteria</taxon>
        <taxon>Bacillati</taxon>
        <taxon>Bacillota</taxon>
        <taxon>Tissierellia</taxon>
        <taxon>Tissierellales</taxon>
        <taxon>Sporanaerobacteraceae</taxon>
        <taxon>Anaerosalibacter</taxon>
    </lineage>
</organism>
<sequence length="339" mass="39309">MGKIKVAIVDSGIDLDNTYLTKYIIKGKSFILDESNRKIIEGNDIRDSYGHGTSCAYTILRQNESVEIFPIKILNSLGRTSSKCLLEGLKFLIDTDIKLINISLATVNFDREKEFIDICKELIDRNKIIVASMDNMFRESLPAILPGVIGVRGKNLGFTNEYWYDKNKKIQCICDNEPIFVPKINEKGMKLFGHNSKATSLMTAKISKLLDLNKELKYREVEELLLKYSSKTSWTSEELKEDKLPREIVEKRELEGEMKEKANELCKLIIETYDSKIEDIDFLYQYSLFNNFTKMNKHNCFDIIDKIENKFNIKIKYDEISMSSFYSIYSLLDIVIKYS</sequence>
<dbReference type="Pfam" id="PF00082">
    <property type="entry name" value="Peptidase_S8"/>
    <property type="match status" value="1"/>
</dbReference>
<keyword evidence="3" id="KW-0720">Serine protease</keyword>
<dbReference type="PROSITE" id="PS00136">
    <property type="entry name" value="SUBTILASE_ASP"/>
    <property type="match status" value="1"/>
</dbReference>
<dbReference type="InterPro" id="IPR023827">
    <property type="entry name" value="Peptidase_S8_Asp-AS"/>
</dbReference>
<dbReference type="Proteomes" id="UP001142078">
    <property type="component" value="Unassembled WGS sequence"/>
</dbReference>
<dbReference type="InterPro" id="IPR000209">
    <property type="entry name" value="Peptidase_S8/S53_dom"/>
</dbReference>
<name>A0A9X2MGB1_9FIRM</name>
<accession>A0A9X2MGB1</accession>
<dbReference type="GO" id="GO:0004252">
    <property type="term" value="F:serine-type endopeptidase activity"/>
    <property type="evidence" value="ECO:0007669"/>
    <property type="project" value="UniProtKB-UniRule"/>
</dbReference>
<feature type="active site" description="Charge relay system" evidence="3">
    <location>
        <position position="10"/>
    </location>
</feature>
<dbReference type="AlphaFoldDB" id="A0A9X2MGB1"/>
<dbReference type="GO" id="GO:0006508">
    <property type="term" value="P:proteolysis"/>
    <property type="evidence" value="ECO:0007669"/>
    <property type="project" value="UniProtKB-KW"/>
</dbReference>
<dbReference type="Gene3D" id="3.40.50.200">
    <property type="entry name" value="Peptidase S8/S53 domain"/>
    <property type="match status" value="1"/>
</dbReference>
<dbReference type="InterPro" id="IPR036852">
    <property type="entry name" value="Peptidase_S8/S53_dom_sf"/>
</dbReference>
<evidence type="ECO:0000313" key="6">
    <source>
        <dbReference type="Proteomes" id="UP001142078"/>
    </source>
</evidence>